<dbReference type="InterPro" id="IPR035959">
    <property type="entry name" value="RutC-like_sf"/>
</dbReference>
<dbReference type="InterPro" id="IPR006175">
    <property type="entry name" value="YjgF/YER057c/UK114"/>
</dbReference>
<dbReference type="AlphaFoldDB" id="A0A554JAJ7"/>
<sequence length="74" mass="8332">QTVENIKTILTEVNLTLNNVVSVTAYLTDQSDYTVFNEIYAELFQPPYPTRTTVTVKSLPLNAKVELQIIASKE</sequence>
<dbReference type="PANTHER" id="PTHR11803:SF39">
    <property type="entry name" value="2-IMINOBUTANOATE_2-IMINOPROPANOATE DEAMINASE"/>
    <property type="match status" value="1"/>
</dbReference>
<reference evidence="1 2" key="1">
    <citation type="submission" date="2017-07" db="EMBL/GenBank/DDBJ databases">
        <title>Mechanisms for carbon and nitrogen cycling indicate functional differentiation within the Candidate Phyla Radiation.</title>
        <authorList>
            <person name="Danczak R.E."/>
            <person name="Johnston M.D."/>
            <person name="Kenah C."/>
            <person name="Slattery M."/>
            <person name="Wrighton K.C."/>
            <person name="Wilkins M.J."/>
        </authorList>
    </citation>
    <scope>NUCLEOTIDE SEQUENCE [LARGE SCALE GENOMIC DNA]</scope>
    <source>
        <strain evidence="1">Gr01-1014_77</strain>
    </source>
</reference>
<proteinExistence type="predicted"/>
<dbReference type="EMBL" id="VMFF01000053">
    <property type="protein sequence ID" value="TSC65300.1"/>
    <property type="molecule type" value="Genomic_DNA"/>
</dbReference>
<evidence type="ECO:0000313" key="1">
    <source>
        <dbReference type="EMBL" id="TSC65300.1"/>
    </source>
</evidence>
<dbReference type="GO" id="GO:0019239">
    <property type="term" value="F:deaminase activity"/>
    <property type="evidence" value="ECO:0007669"/>
    <property type="project" value="TreeGrafter"/>
</dbReference>
<name>A0A554JAJ7_9BACT</name>
<dbReference type="GO" id="GO:0005829">
    <property type="term" value="C:cytosol"/>
    <property type="evidence" value="ECO:0007669"/>
    <property type="project" value="TreeGrafter"/>
</dbReference>
<dbReference type="Pfam" id="PF01042">
    <property type="entry name" value="Ribonuc_L-PSP"/>
    <property type="match status" value="1"/>
</dbReference>
<dbReference type="PANTHER" id="PTHR11803">
    <property type="entry name" value="2-IMINOBUTANOATE/2-IMINOPROPANOATE DEAMINASE RIDA"/>
    <property type="match status" value="1"/>
</dbReference>
<comment type="caution">
    <text evidence="1">The sequence shown here is derived from an EMBL/GenBank/DDBJ whole genome shotgun (WGS) entry which is preliminary data.</text>
</comment>
<organism evidence="1 2">
    <name type="scientific">Candidatus Doudnabacteria bacterium Gr01-1014_77</name>
    <dbReference type="NCBI Taxonomy" id="2017133"/>
    <lineage>
        <taxon>Bacteria</taxon>
        <taxon>Candidatus Doudnaibacteriota</taxon>
    </lineage>
</organism>
<dbReference type="Proteomes" id="UP000319613">
    <property type="component" value="Unassembled WGS sequence"/>
</dbReference>
<accession>A0A554JAJ7</accession>
<gene>
    <name evidence="1" type="ORF">G01um101477_539</name>
</gene>
<evidence type="ECO:0000313" key="2">
    <source>
        <dbReference type="Proteomes" id="UP000319613"/>
    </source>
</evidence>
<dbReference type="CDD" id="cd00448">
    <property type="entry name" value="YjgF_YER057c_UK114_family"/>
    <property type="match status" value="1"/>
</dbReference>
<dbReference type="SUPFAM" id="SSF55298">
    <property type="entry name" value="YjgF-like"/>
    <property type="match status" value="1"/>
</dbReference>
<protein>
    <submittedName>
        <fullName evidence="1">TdcF protein</fullName>
    </submittedName>
</protein>
<dbReference type="Gene3D" id="3.30.1330.40">
    <property type="entry name" value="RutC-like"/>
    <property type="match status" value="1"/>
</dbReference>
<feature type="non-terminal residue" evidence="1">
    <location>
        <position position="1"/>
    </location>
</feature>